<proteinExistence type="predicted"/>
<keyword evidence="4" id="KW-1185">Reference proteome</keyword>
<feature type="region of interest" description="Disordered" evidence="1">
    <location>
        <begin position="1"/>
        <end position="71"/>
    </location>
</feature>
<dbReference type="Proteomes" id="UP000015441">
    <property type="component" value="Unassembled WGS sequence"/>
</dbReference>
<name>N1JK98_BLUG1</name>
<feature type="compositionally biased region" description="Polar residues" evidence="1">
    <location>
        <begin position="210"/>
        <end position="232"/>
    </location>
</feature>
<dbReference type="InterPro" id="IPR012677">
    <property type="entry name" value="Nucleotide-bd_a/b_plait_sf"/>
</dbReference>
<dbReference type="GO" id="GO:0003723">
    <property type="term" value="F:RNA binding"/>
    <property type="evidence" value="ECO:0007669"/>
    <property type="project" value="InterPro"/>
</dbReference>
<reference evidence="3 4" key="1">
    <citation type="journal article" date="2010" name="Science">
        <title>Genome expansion and gene loss in powdery mildew fungi reveal tradeoffs in extreme parasitism.</title>
        <authorList>
            <person name="Spanu P.D."/>
            <person name="Abbott J.C."/>
            <person name="Amselem J."/>
            <person name="Burgis T.A."/>
            <person name="Soanes D.M."/>
            <person name="Stueber K."/>
            <person name="Ver Loren van Themaat E."/>
            <person name="Brown J.K.M."/>
            <person name="Butcher S.A."/>
            <person name="Gurr S.J."/>
            <person name="Lebrun M.-H."/>
            <person name="Ridout C.J."/>
            <person name="Schulze-Lefert P."/>
            <person name="Talbot N.J."/>
            <person name="Ahmadinejad N."/>
            <person name="Ametz C."/>
            <person name="Barton G.R."/>
            <person name="Benjdia M."/>
            <person name="Bidzinski P."/>
            <person name="Bindschedler L.V."/>
            <person name="Both M."/>
            <person name="Brewer M.T."/>
            <person name="Cadle-Davidson L."/>
            <person name="Cadle-Davidson M.M."/>
            <person name="Collemare J."/>
            <person name="Cramer R."/>
            <person name="Frenkel O."/>
            <person name="Godfrey D."/>
            <person name="Harriman J."/>
            <person name="Hoede C."/>
            <person name="King B.C."/>
            <person name="Klages S."/>
            <person name="Kleemann J."/>
            <person name="Knoll D."/>
            <person name="Koti P.S."/>
            <person name="Kreplak J."/>
            <person name="Lopez-Ruiz F.J."/>
            <person name="Lu X."/>
            <person name="Maekawa T."/>
            <person name="Mahanil S."/>
            <person name="Micali C."/>
            <person name="Milgroom M.G."/>
            <person name="Montana G."/>
            <person name="Noir S."/>
            <person name="O'Connell R.J."/>
            <person name="Oberhaensli S."/>
            <person name="Parlange F."/>
            <person name="Pedersen C."/>
            <person name="Quesneville H."/>
            <person name="Reinhardt R."/>
            <person name="Rott M."/>
            <person name="Sacristan S."/>
            <person name="Schmidt S.M."/>
            <person name="Schoen M."/>
            <person name="Skamnioti P."/>
            <person name="Sommer H."/>
            <person name="Stephens A."/>
            <person name="Takahara H."/>
            <person name="Thordal-Christensen H."/>
            <person name="Vigouroux M."/>
            <person name="Wessling R."/>
            <person name="Wicker T."/>
            <person name="Panstruga R."/>
        </authorList>
    </citation>
    <scope>NUCLEOTIDE SEQUENCE [LARGE SCALE GENOMIC DNA]</scope>
    <source>
        <strain evidence="3">DH14</strain>
    </source>
</reference>
<dbReference type="Gene3D" id="3.30.70.330">
    <property type="match status" value="1"/>
</dbReference>
<feature type="compositionally biased region" description="Polar residues" evidence="1">
    <location>
        <begin position="275"/>
        <end position="286"/>
    </location>
</feature>
<dbReference type="STRING" id="546991.N1JK98"/>
<organism evidence="3 4">
    <name type="scientific">Blumeria graminis f. sp. hordei (strain DH14)</name>
    <name type="common">Barley powdery mildew</name>
    <name type="synonym">Oidium monilioides f. sp. hordei</name>
    <dbReference type="NCBI Taxonomy" id="546991"/>
    <lineage>
        <taxon>Eukaryota</taxon>
        <taxon>Fungi</taxon>
        <taxon>Dikarya</taxon>
        <taxon>Ascomycota</taxon>
        <taxon>Pezizomycotina</taxon>
        <taxon>Leotiomycetes</taxon>
        <taxon>Erysiphales</taxon>
        <taxon>Erysiphaceae</taxon>
        <taxon>Blumeria</taxon>
        <taxon>Blumeria hordei</taxon>
    </lineage>
</organism>
<gene>
    <name evidence="3" type="ORF">BGHDH14_bgh04318</name>
</gene>
<dbReference type="EMBL" id="CAUH01006867">
    <property type="protein sequence ID" value="CCU82712.1"/>
    <property type="molecule type" value="Genomic_DNA"/>
</dbReference>
<dbReference type="InParanoid" id="N1JK98"/>
<feature type="domain" description="RRM" evidence="2">
    <location>
        <begin position="470"/>
        <end position="548"/>
    </location>
</feature>
<dbReference type="InterPro" id="IPR035979">
    <property type="entry name" value="RBD_domain_sf"/>
</dbReference>
<feature type="compositionally biased region" description="Polar residues" evidence="1">
    <location>
        <begin position="14"/>
        <end position="33"/>
    </location>
</feature>
<evidence type="ECO:0000256" key="1">
    <source>
        <dbReference type="SAM" id="MobiDB-lite"/>
    </source>
</evidence>
<feature type="compositionally biased region" description="Polar residues" evidence="1">
    <location>
        <begin position="53"/>
        <end position="67"/>
    </location>
</feature>
<feature type="region of interest" description="Disordered" evidence="1">
    <location>
        <begin position="270"/>
        <end position="291"/>
    </location>
</feature>
<dbReference type="eggNOG" id="ENOG502RY8V">
    <property type="taxonomic scope" value="Eukaryota"/>
</dbReference>
<protein>
    <recommendedName>
        <fullName evidence="2">RRM domain-containing protein</fullName>
    </recommendedName>
</protein>
<evidence type="ECO:0000259" key="2">
    <source>
        <dbReference type="SMART" id="SM00360"/>
    </source>
</evidence>
<dbReference type="InterPro" id="IPR000504">
    <property type="entry name" value="RRM_dom"/>
</dbReference>
<dbReference type="SMART" id="SM00360">
    <property type="entry name" value="RRM"/>
    <property type="match status" value="1"/>
</dbReference>
<dbReference type="SUPFAM" id="SSF54928">
    <property type="entry name" value="RNA-binding domain, RBD"/>
    <property type="match status" value="1"/>
</dbReference>
<dbReference type="OrthoDB" id="336240at2759"/>
<dbReference type="HOGENOM" id="CLU_343876_0_0_1"/>
<feature type="region of interest" description="Disordered" evidence="1">
    <location>
        <begin position="202"/>
        <end position="232"/>
    </location>
</feature>
<evidence type="ECO:0000313" key="3">
    <source>
        <dbReference type="EMBL" id="CCU82712.1"/>
    </source>
</evidence>
<comment type="caution">
    <text evidence="3">The sequence shown here is derived from an EMBL/GenBank/DDBJ whole genome shotgun (WGS) entry which is preliminary data.</text>
</comment>
<sequence length="823" mass="93303">MSNAHSVPADHLKNQITQSPFPESRQNANSITSLALPKTEPQAQKDPQVPSIVENSSAGGTTPSLETPVSKYIQPETTCRDIQESFMALDFSVKSHSQPYSTVVSHQDVQFSNQPSHVELDKSKTDESKLVHTAQNLADRISSLDIVDHSTRQNSAMCLTNSPEEYLGANGPNCVYNPYFIHQPDHSIQTSQMSLISTREKLLSHPHQGATGNRNPLSNRGGFKSSSFGGEQNSNYQRQILSENPLNHRQRHVTCQDQVIPCKPSVQQFDKRSQLENSNTASSQSSTKDHVHVEKEVVFKEPENKPIKKQIQSRGKVFGIECNFTPTRLFSRKRSSAPIEASCNGRTRKSSIHLKVTNVSENLETLQKTTLIQQTREIGQNELQTLQDENHSSAKEDINQMPIAHFDYSHRGKGSVQPYCGLGTAVKSCQSPALRALVDMGNRKPSVDEIFSSLPFVEYCRVVQENNFGVVKIKNIPYSISRSEVLAFLGRNARIIAECDYEPVHIVMERVTSKTLDCYVEFINFEEALNAVHRFDQSRVGGRSCKIGQRRVEVELSSQESLMADLFPKAKNVKWNGSIPTIQPRDTRNNFNSGFQGFISKEELIMLIKHVEVPLRSPFSKECPQRPFESLISTLYKFPWFMVNHITIEDRDLLHRTTMQMLRFLRERVVSDYNNMYLTPMLYKRVWRAALRCRGFSPSQKDDIVLLVGLPWEKAQEFGLPPFAAFWKHLWTIGAHPSAPCDLIMWYIARIREFTADTKQLSLAERAAQGDNNEPELFGLLHKHIDYGNHAEFKKCTLAQVAEAEWAGMEKILRGIFDPLYPK</sequence>
<dbReference type="AlphaFoldDB" id="N1JK98"/>
<evidence type="ECO:0000313" key="4">
    <source>
        <dbReference type="Proteomes" id="UP000015441"/>
    </source>
</evidence>
<accession>N1JK98</accession>